<proteinExistence type="predicted"/>
<organism evidence="1 2">
    <name type="scientific">Panagrolaimus sp. JU765</name>
    <dbReference type="NCBI Taxonomy" id="591449"/>
    <lineage>
        <taxon>Eukaryota</taxon>
        <taxon>Metazoa</taxon>
        <taxon>Ecdysozoa</taxon>
        <taxon>Nematoda</taxon>
        <taxon>Chromadorea</taxon>
        <taxon>Rhabditida</taxon>
        <taxon>Tylenchina</taxon>
        <taxon>Panagrolaimomorpha</taxon>
        <taxon>Panagrolaimoidea</taxon>
        <taxon>Panagrolaimidae</taxon>
        <taxon>Panagrolaimus</taxon>
    </lineage>
</organism>
<dbReference type="WBParaSite" id="JU765_v2.g17562.t1">
    <property type="protein sequence ID" value="JU765_v2.g17562.t1"/>
    <property type="gene ID" value="JU765_v2.g17562"/>
</dbReference>
<evidence type="ECO:0000313" key="2">
    <source>
        <dbReference type="WBParaSite" id="JU765_v2.g17562.t1"/>
    </source>
</evidence>
<name>A0AC34QME7_9BILA</name>
<dbReference type="Proteomes" id="UP000887576">
    <property type="component" value="Unplaced"/>
</dbReference>
<evidence type="ECO:0000313" key="1">
    <source>
        <dbReference type="Proteomes" id="UP000887576"/>
    </source>
</evidence>
<sequence>MGNITTRLFDYAGDVADLIGSAAEKLGQLLNKVITLLKVLKSIFGQKANVPKVIDEKVTVFEATFEGMTLEEMGYALMDLGSMCVQHSKS</sequence>
<protein>
    <submittedName>
        <fullName evidence="2">Uncharacterized protein</fullName>
    </submittedName>
</protein>
<accession>A0AC34QME7</accession>
<reference evidence="2" key="1">
    <citation type="submission" date="2022-11" db="UniProtKB">
        <authorList>
            <consortium name="WormBaseParasite"/>
        </authorList>
    </citation>
    <scope>IDENTIFICATION</scope>
</reference>